<name>D3ALI5_9FIRM</name>
<evidence type="ECO:0000313" key="3">
    <source>
        <dbReference type="Proteomes" id="UP000004968"/>
    </source>
</evidence>
<gene>
    <name evidence="2" type="ORF">CLOSTHATH_04481</name>
</gene>
<keyword evidence="1" id="KW-1133">Transmembrane helix</keyword>
<protein>
    <submittedName>
        <fullName evidence="2">Uncharacterized protein</fullName>
    </submittedName>
</protein>
<evidence type="ECO:0000313" key="2">
    <source>
        <dbReference type="EMBL" id="EFC97320.1"/>
    </source>
</evidence>
<comment type="caution">
    <text evidence="2">The sequence shown here is derived from an EMBL/GenBank/DDBJ whole genome shotgun (WGS) entry which is preliminary data.</text>
</comment>
<keyword evidence="1" id="KW-0812">Transmembrane</keyword>
<dbReference type="Proteomes" id="UP000004968">
    <property type="component" value="Unassembled WGS sequence"/>
</dbReference>
<dbReference type="EMBL" id="ACIO01000406">
    <property type="protein sequence ID" value="EFC97320.1"/>
    <property type="molecule type" value="Genomic_DNA"/>
</dbReference>
<proteinExistence type="predicted"/>
<accession>D3ALI5</accession>
<keyword evidence="1" id="KW-0472">Membrane</keyword>
<feature type="transmembrane region" description="Helical" evidence="1">
    <location>
        <begin position="21"/>
        <end position="39"/>
    </location>
</feature>
<reference evidence="2 3" key="1">
    <citation type="submission" date="2010-01" db="EMBL/GenBank/DDBJ databases">
        <authorList>
            <person name="Weinstock G."/>
            <person name="Sodergren E."/>
            <person name="Clifton S."/>
            <person name="Fulton L."/>
            <person name="Fulton B."/>
            <person name="Courtney L."/>
            <person name="Fronick C."/>
            <person name="Harrison M."/>
            <person name="Strong C."/>
            <person name="Farmer C."/>
            <person name="Delahaunty K."/>
            <person name="Markovic C."/>
            <person name="Hall O."/>
            <person name="Minx P."/>
            <person name="Tomlinson C."/>
            <person name="Mitreva M."/>
            <person name="Nelson J."/>
            <person name="Hou S."/>
            <person name="Wollam A."/>
            <person name="Pepin K.H."/>
            <person name="Johnson M."/>
            <person name="Bhonagiri V."/>
            <person name="Nash W.E."/>
            <person name="Warren W."/>
            <person name="Chinwalla A."/>
            <person name="Mardis E.R."/>
            <person name="Wilson R.K."/>
        </authorList>
    </citation>
    <scope>NUCLEOTIDE SEQUENCE [LARGE SCALE GENOMIC DNA]</scope>
    <source>
        <strain evidence="2 3">DSM 13479</strain>
    </source>
</reference>
<sequence>MKDIISGVFHIKKGQTHAAKTVTCICPFLLFLTMLIFKLF</sequence>
<evidence type="ECO:0000256" key="1">
    <source>
        <dbReference type="SAM" id="Phobius"/>
    </source>
</evidence>
<organism evidence="2 3">
    <name type="scientific">Hungatella hathewayi DSM 13479</name>
    <dbReference type="NCBI Taxonomy" id="566550"/>
    <lineage>
        <taxon>Bacteria</taxon>
        <taxon>Bacillati</taxon>
        <taxon>Bacillota</taxon>
        <taxon>Clostridia</taxon>
        <taxon>Lachnospirales</taxon>
        <taxon>Lachnospiraceae</taxon>
        <taxon>Hungatella</taxon>
    </lineage>
</organism>
<dbReference type="HOGENOM" id="CLU_3290836_0_0_9"/>
<dbReference type="AlphaFoldDB" id="D3ALI5"/>